<gene>
    <name evidence="1" type="ORF">SPHINGO8BC_50250</name>
</gene>
<reference evidence="1 2" key="1">
    <citation type="submission" date="2019-10" db="EMBL/GenBank/DDBJ databases">
        <authorList>
            <person name="Karimi E."/>
        </authorList>
    </citation>
    <scope>NUCLEOTIDE SEQUENCE [LARGE SCALE GENOMIC DNA]</scope>
    <source>
        <strain evidence="1">Sphingobacterium sp. 8BC</strain>
    </source>
</reference>
<accession>A0A654BPI2</accession>
<dbReference type="EMBL" id="CABWMV010000024">
    <property type="protein sequence ID" value="VXC82096.1"/>
    <property type="molecule type" value="Genomic_DNA"/>
</dbReference>
<protein>
    <submittedName>
        <fullName evidence="1">Uncharacterized protein</fullName>
    </submittedName>
</protein>
<proteinExistence type="predicted"/>
<evidence type="ECO:0000313" key="2">
    <source>
        <dbReference type="Proteomes" id="UP000432350"/>
    </source>
</evidence>
<dbReference type="AlphaFoldDB" id="A0A654BPI2"/>
<evidence type="ECO:0000313" key="1">
    <source>
        <dbReference type="EMBL" id="VXC82096.1"/>
    </source>
</evidence>
<dbReference type="Proteomes" id="UP000432350">
    <property type="component" value="Unassembled WGS sequence"/>
</dbReference>
<sequence>MLLVTYKRSGIDLTIRVTDLAKYDVSIATIITGDDPMKIWGWLERHFSGCTNG</sequence>
<organism evidence="1 2">
    <name type="scientific">Sphingobacterium multivorum</name>
    <dbReference type="NCBI Taxonomy" id="28454"/>
    <lineage>
        <taxon>Bacteria</taxon>
        <taxon>Pseudomonadati</taxon>
        <taxon>Bacteroidota</taxon>
        <taxon>Sphingobacteriia</taxon>
        <taxon>Sphingobacteriales</taxon>
        <taxon>Sphingobacteriaceae</taxon>
        <taxon>Sphingobacterium</taxon>
    </lineage>
</organism>
<name>A0A654BPI2_SPHMU</name>